<evidence type="ECO:0000313" key="2">
    <source>
        <dbReference type="Proteomes" id="UP000823388"/>
    </source>
</evidence>
<accession>A0A8T0UCQ5</accession>
<gene>
    <name evidence="1" type="ORF">PVAP13_3NG079764</name>
</gene>
<reference evidence="1" key="1">
    <citation type="submission" date="2020-05" db="EMBL/GenBank/DDBJ databases">
        <title>WGS assembly of Panicum virgatum.</title>
        <authorList>
            <person name="Lovell J.T."/>
            <person name="Jenkins J."/>
            <person name="Shu S."/>
            <person name="Juenger T.E."/>
            <person name="Schmutz J."/>
        </authorList>
    </citation>
    <scope>NUCLEOTIDE SEQUENCE</scope>
    <source>
        <strain evidence="1">AP13</strain>
    </source>
</reference>
<sequence>MPRTRPRPPPHLCRPRCLRRPSAPLLSLFSGACRGLDPGPHLISVVLAACADLPHLYGRQVHARTTKAVPPNGVFVYTRLVDAYAKAGDMAASRKLGRCSTECLTRA</sequence>
<comment type="caution">
    <text evidence="1">The sequence shown here is derived from an EMBL/GenBank/DDBJ whole genome shotgun (WGS) entry which is preliminary data.</text>
</comment>
<dbReference type="EMBL" id="CM029042">
    <property type="protein sequence ID" value="KAG2618723.1"/>
    <property type="molecule type" value="Genomic_DNA"/>
</dbReference>
<evidence type="ECO:0000313" key="1">
    <source>
        <dbReference type="EMBL" id="KAG2618723.1"/>
    </source>
</evidence>
<organism evidence="1 2">
    <name type="scientific">Panicum virgatum</name>
    <name type="common">Blackwell switchgrass</name>
    <dbReference type="NCBI Taxonomy" id="38727"/>
    <lineage>
        <taxon>Eukaryota</taxon>
        <taxon>Viridiplantae</taxon>
        <taxon>Streptophyta</taxon>
        <taxon>Embryophyta</taxon>
        <taxon>Tracheophyta</taxon>
        <taxon>Spermatophyta</taxon>
        <taxon>Magnoliopsida</taxon>
        <taxon>Liliopsida</taxon>
        <taxon>Poales</taxon>
        <taxon>Poaceae</taxon>
        <taxon>PACMAD clade</taxon>
        <taxon>Panicoideae</taxon>
        <taxon>Panicodae</taxon>
        <taxon>Paniceae</taxon>
        <taxon>Panicinae</taxon>
        <taxon>Panicum</taxon>
        <taxon>Panicum sect. Hiantes</taxon>
    </lineage>
</organism>
<dbReference type="PROSITE" id="PS51257">
    <property type="entry name" value="PROKAR_LIPOPROTEIN"/>
    <property type="match status" value="1"/>
</dbReference>
<keyword evidence="2" id="KW-1185">Reference proteome</keyword>
<dbReference type="Proteomes" id="UP000823388">
    <property type="component" value="Chromosome 3N"/>
</dbReference>
<evidence type="ECO:0008006" key="3">
    <source>
        <dbReference type="Google" id="ProtNLM"/>
    </source>
</evidence>
<proteinExistence type="predicted"/>
<name>A0A8T0UCQ5_PANVG</name>
<protein>
    <recommendedName>
        <fullName evidence="3">Pentatricopeptide repeat-containing protein</fullName>
    </recommendedName>
</protein>
<dbReference type="AlphaFoldDB" id="A0A8T0UCQ5"/>